<evidence type="ECO:0000313" key="3">
    <source>
        <dbReference type="Proteomes" id="UP000019132"/>
    </source>
</evidence>
<reference evidence="3" key="1">
    <citation type="journal article" date="2010" name="Genome Biol.">
        <title>Genome sequence of the necrotrophic plant pathogen Pythium ultimum reveals original pathogenicity mechanisms and effector repertoire.</title>
        <authorList>
            <person name="Levesque C.A."/>
            <person name="Brouwer H."/>
            <person name="Cano L."/>
            <person name="Hamilton J.P."/>
            <person name="Holt C."/>
            <person name="Huitema E."/>
            <person name="Raffaele S."/>
            <person name="Robideau G.P."/>
            <person name="Thines M."/>
            <person name="Win J."/>
            <person name="Zerillo M.M."/>
            <person name="Beakes G.W."/>
            <person name="Boore J.L."/>
            <person name="Busam D."/>
            <person name="Dumas B."/>
            <person name="Ferriera S."/>
            <person name="Fuerstenberg S.I."/>
            <person name="Gachon C.M."/>
            <person name="Gaulin E."/>
            <person name="Govers F."/>
            <person name="Grenville-Briggs L."/>
            <person name="Horner N."/>
            <person name="Hostetler J."/>
            <person name="Jiang R.H."/>
            <person name="Johnson J."/>
            <person name="Krajaejun T."/>
            <person name="Lin H."/>
            <person name="Meijer H.J."/>
            <person name="Moore B."/>
            <person name="Morris P."/>
            <person name="Phuntmart V."/>
            <person name="Puiu D."/>
            <person name="Shetty J."/>
            <person name="Stajich J.E."/>
            <person name="Tripathy S."/>
            <person name="Wawra S."/>
            <person name="van West P."/>
            <person name="Whitty B.R."/>
            <person name="Coutinho P.M."/>
            <person name="Henrissat B."/>
            <person name="Martin F."/>
            <person name="Thomas P.D."/>
            <person name="Tyler B.M."/>
            <person name="De Vries R.P."/>
            <person name="Kamoun S."/>
            <person name="Yandell M."/>
            <person name="Tisserat N."/>
            <person name="Buell C.R."/>
        </authorList>
    </citation>
    <scope>NUCLEOTIDE SEQUENCE</scope>
    <source>
        <strain evidence="3">DAOM:BR144</strain>
    </source>
</reference>
<dbReference type="VEuPathDB" id="FungiDB:PYU1_G010297"/>
<dbReference type="AlphaFoldDB" id="K3WZB8"/>
<dbReference type="HOGENOM" id="CLU_1790788_0_0_1"/>
<sequence length="145" mass="16388">MDEIRQAMEVLRVKHDELVVEMASANEEKVASAQDIQVKDTLINQLKEQLFDVQRKIDERETSVAAKTDAPAEIESRLKVLEVSFSFGYLLKCVMVELTHLLLTPQENLNQMNAYADHLELVIGQCPSCSVKVQAESTQDIENRA</sequence>
<dbReference type="EMBL" id="GL376602">
    <property type="status" value="NOT_ANNOTATED_CDS"/>
    <property type="molecule type" value="Genomic_DNA"/>
</dbReference>
<feature type="coiled-coil region" evidence="1">
    <location>
        <begin position="8"/>
        <end position="63"/>
    </location>
</feature>
<protein>
    <submittedName>
        <fullName evidence="2">Uncharacterized protein</fullName>
    </submittedName>
</protein>
<evidence type="ECO:0000313" key="2">
    <source>
        <dbReference type="EnsemblProtists" id="PYU1_T010317"/>
    </source>
</evidence>
<reference evidence="3" key="2">
    <citation type="submission" date="2010-04" db="EMBL/GenBank/DDBJ databases">
        <authorList>
            <person name="Buell R."/>
            <person name="Hamilton J."/>
            <person name="Hostetler J."/>
        </authorList>
    </citation>
    <scope>NUCLEOTIDE SEQUENCE [LARGE SCALE GENOMIC DNA]</scope>
    <source>
        <strain evidence="3">DAOM:BR144</strain>
    </source>
</reference>
<proteinExistence type="predicted"/>
<evidence type="ECO:0000256" key="1">
    <source>
        <dbReference type="SAM" id="Coils"/>
    </source>
</evidence>
<dbReference type="InParanoid" id="K3WZB8"/>
<keyword evidence="1" id="KW-0175">Coiled coil</keyword>
<accession>K3WZB8</accession>
<dbReference type="Proteomes" id="UP000019132">
    <property type="component" value="Unassembled WGS sequence"/>
</dbReference>
<organism evidence="2 3">
    <name type="scientific">Globisporangium ultimum (strain ATCC 200006 / CBS 805.95 / DAOM BR144)</name>
    <name type="common">Pythium ultimum</name>
    <dbReference type="NCBI Taxonomy" id="431595"/>
    <lineage>
        <taxon>Eukaryota</taxon>
        <taxon>Sar</taxon>
        <taxon>Stramenopiles</taxon>
        <taxon>Oomycota</taxon>
        <taxon>Peronosporomycetes</taxon>
        <taxon>Pythiales</taxon>
        <taxon>Pythiaceae</taxon>
        <taxon>Globisporangium</taxon>
    </lineage>
</organism>
<keyword evidence="3" id="KW-1185">Reference proteome</keyword>
<dbReference type="EnsemblProtists" id="PYU1_T010317">
    <property type="protein sequence ID" value="PYU1_T010317"/>
    <property type="gene ID" value="PYU1_G010297"/>
</dbReference>
<reference evidence="2" key="3">
    <citation type="submission" date="2015-02" db="UniProtKB">
        <authorList>
            <consortium name="EnsemblProtists"/>
        </authorList>
    </citation>
    <scope>IDENTIFICATION</scope>
    <source>
        <strain evidence="2">DAOM BR144</strain>
    </source>
</reference>
<dbReference type="eggNOG" id="ENOG502RWS5">
    <property type="taxonomic scope" value="Eukaryota"/>
</dbReference>
<name>K3WZB8_GLOUD</name>